<evidence type="ECO:0000256" key="3">
    <source>
        <dbReference type="ARBA" id="ARBA00022824"/>
    </source>
</evidence>
<accession>A0A6A5W8L1</accession>
<keyword evidence="5 6" id="KW-0472">Membrane</keyword>
<evidence type="ECO:0000256" key="2">
    <source>
        <dbReference type="ARBA" id="ARBA00022692"/>
    </source>
</evidence>
<keyword evidence="8" id="KW-1185">Reference proteome</keyword>
<dbReference type="GO" id="GO:0005789">
    <property type="term" value="C:endoplasmic reticulum membrane"/>
    <property type="evidence" value="ECO:0007669"/>
    <property type="project" value="UniProtKB-SubCell"/>
</dbReference>
<dbReference type="AlphaFoldDB" id="A0A6A5W8L1"/>
<keyword evidence="4 6" id="KW-1133">Transmembrane helix</keyword>
<protein>
    <submittedName>
        <fullName evidence="7">Uncharacterized protein</fullName>
    </submittedName>
</protein>
<evidence type="ECO:0000256" key="5">
    <source>
        <dbReference type="ARBA" id="ARBA00023136"/>
    </source>
</evidence>
<evidence type="ECO:0000256" key="4">
    <source>
        <dbReference type="ARBA" id="ARBA00022989"/>
    </source>
</evidence>
<feature type="transmembrane region" description="Helical" evidence="6">
    <location>
        <begin position="28"/>
        <end position="53"/>
    </location>
</feature>
<evidence type="ECO:0000313" key="7">
    <source>
        <dbReference type="EMBL" id="KAF1997184.1"/>
    </source>
</evidence>
<feature type="transmembrane region" description="Helical" evidence="6">
    <location>
        <begin position="74"/>
        <end position="95"/>
    </location>
</feature>
<evidence type="ECO:0000256" key="6">
    <source>
        <dbReference type="SAM" id="Phobius"/>
    </source>
</evidence>
<reference evidence="7" key="1">
    <citation type="journal article" date="2020" name="Stud. Mycol.">
        <title>101 Dothideomycetes genomes: a test case for predicting lifestyles and emergence of pathogens.</title>
        <authorList>
            <person name="Haridas S."/>
            <person name="Albert R."/>
            <person name="Binder M."/>
            <person name="Bloem J."/>
            <person name="Labutti K."/>
            <person name="Salamov A."/>
            <person name="Andreopoulos B."/>
            <person name="Baker S."/>
            <person name="Barry K."/>
            <person name="Bills G."/>
            <person name="Bluhm B."/>
            <person name="Cannon C."/>
            <person name="Castanera R."/>
            <person name="Culley D."/>
            <person name="Daum C."/>
            <person name="Ezra D."/>
            <person name="Gonzalez J."/>
            <person name="Henrissat B."/>
            <person name="Kuo A."/>
            <person name="Liang C."/>
            <person name="Lipzen A."/>
            <person name="Lutzoni F."/>
            <person name="Magnuson J."/>
            <person name="Mondo S."/>
            <person name="Nolan M."/>
            <person name="Ohm R."/>
            <person name="Pangilinan J."/>
            <person name="Park H.-J."/>
            <person name="Ramirez L."/>
            <person name="Alfaro M."/>
            <person name="Sun H."/>
            <person name="Tritt A."/>
            <person name="Yoshinaga Y."/>
            <person name="Zwiers L.-H."/>
            <person name="Turgeon B."/>
            <person name="Goodwin S."/>
            <person name="Spatafora J."/>
            <person name="Crous P."/>
            <person name="Grigoriev I."/>
        </authorList>
    </citation>
    <scope>NUCLEOTIDE SEQUENCE</scope>
    <source>
        <strain evidence="7">CBS 123094</strain>
    </source>
</reference>
<dbReference type="Pfam" id="PF11779">
    <property type="entry name" value="SPT_ssu-like"/>
    <property type="match status" value="1"/>
</dbReference>
<gene>
    <name evidence="7" type="ORF">P154DRAFT_441734</name>
</gene>
<dbReference type="EMBL" id="ML977616">
    <property type="protein sequence ID" value="KAF1997184.1"/>
    <property type="molecule type" value="Genomic_DNA"/>
</dbReference>
<dbReference type="InterPro" id="IPR024512">
    <property type="entry name" value="Ser_palmitoyltrfase_ssu-like"/>
</dbReference>
<proteinExistence type="predicted"/>
<feature type="non-terminal residue" evidence="7">
    <location>
        <position position="1"/>
    </location>
</feature>
<dbReference type="OrthoDB" id="202672at2759"/>
<evidence type="ECO:0000256" key="1">
    <source>
        <dbReference type="ARBA" id="ARBA00004477"/>
    </source>
</evidence>
<comment type="subcellular location">
    <subcellularLocation>
        <location evidence="1">Endoplasmic reticulum membrane</location>
        <topology evidence="1">Multi-pass membrane protein</topology>
    </subcellularLocation>
</comment>
<keyword evidence="2 6" id="KW-0812">Transmembrane</keyword>
<organism evidence="7 8">
    <name type="scientific">Amniculicola lignicola CBS 123094</name>
    <dbReference type="NCBI Taxonomy" id="1392246"/>
    <lineage>
        <taxon>Eukaryota</taxon>
        <taxon>Fungi</taxon>
        <taxon>Dikarya</taxon>
        <taxon>Ascomycota</taxon>
        <taxon>Pezizomycotina</taxon>
        <taxon>Dothideomycetes</taxon>
        <taxon>Pleosporomycetidae</taxon>
        <taxon>Pleosporales</taxon>
        <taxon>Amniculicolaceae</taxon>
        <taxon>Amniculicola</taxon>
    </lineage>
</organism>
<dbReference type="Proteomes" id="UP000799779">
    <property type="component" value="Unassembled WGS sequence"/>
</dbReference>
<keyword evidence="3" id="KW-0256">Endoplasmic reticulum</keyword>
<sequence length="151" mass="16877">HPTTRETTDSPTHKYQASMLDSTSISTIILLSAAAALIFTAMLYPSGLLRWVQRKKYQYEVTFSLYMLTSTEKFIFNSALFLLLSLLIVAASLYLPEHVTLIANRILYYFRGDEAYAHHLSSPPKSVLTTPFLGNQADSGLNMNGMGYMPA</sequence>
<name>A0A6A5W8L1_9PLEO</name>
<evidence type="ECO:0000313" key="8">
    <source>
        <dbReference type="Proteomes" id="UP000799779"/>
    </source>
</evidence>